<comment type="caution">
    <text evidence="2">The sequence shown here is derived from an EMBL/GenBank/DDBJ whole genome shotgun (WGS) entry which is preliminary data.</text>
</comment>
<dbReference type="InterPro" id="IPR002197">
    <property type="entry name" value="HTH_Fis"/>
</dbReference>
<dbReference type="Proteomes" id="UP000473470">
    <property type="component" value="Unassembled WGS sequence"/>
</dbReference>
<dbReference type="Gene3D" id="1.10.10.60">
    <property type="entry name" value="Homeodomain-like"/>
    <property type="match status" value="1"/>
</dbReference>
<feature type="non-terminal residue" evidence="2">
    <location>
        <position position="1"/>
    </location>
</feature>
<sequence>PADLAARLAPGAAGALRDDERGRIVAALTAHRWRPDAAAEALGISRATLYRRIAKHRIVAPHRA</sequence>
<organism evidence="2 3">
    <name type="scientific">Burkholderia stagnalis</name>
    <dbReference type="NCBI Taxonomy" id="1503054"/>
    <lineage>
        <taxon>Bacteria</taxon>
        <taxon>Pseudomonadati</taxon>
        <taxon>Pseudomonadota</taxon>
        <taxon>Betaproteobacteria</taxon>
        <taxon>Burkholderiales</taxon>
        <taxon>Burkholderiaceae</taxon>
        <taxon>Burkholderia</taxon>
        <taxon>Burkholderia cepacia complex</taxon>
    </lineage>
</organism>
<evidence type="ECO:0000313" key="3">
    <source>
        <dbReference type="Proteomes" id="UP000473470"/>
    </source>
</evidence>
<evidence type="ECO:0000313" key="2">
    <source>
        <dbReference type="EMBL" id="KAB0632575.1"/>
    </source>
</evidence>
<dbReference type="InterPro" id="IPR009057">
    <property type="entry name" value="Homeodomain-like_sf"/>
</dbReference>
<feature type="domain" description="DNA binding HTH" evidence="1">
    <location>
        <begin position="16"/>
        <end position="55"/>
    </location>
</feature>
<dbReference type="AlphaFoldDB" id="A0A6L3MMJ4"/>
<protein>
    <submittedName>
        <fullName evidence="2">Sigma-54-dependent Fis family transcriptional regulator</fullName>
    </submittedName>
</protein>
<dbReference type="SUPFAM" id="SSF46689">
    <property type="entry name" value="Homeodomain-like"/>
    <property type="match status" value="1"/>
</dbReference>
<dbReference type="PRINTS" id="PR01590">
    <property type="entry name" value="HTHFIS"/>
</dbReference>
<name>A0A6L3MMJ4_9BURK</name>
<dbReference type="EMBL" id="VZOK01000084">
    <property type="protein sequence ID" value="KAB0632575.1"/>
    <property type="molecule type" value="Genomic_DNA"/>
</dbReference>
<dbReference type="RefSeq" id="WP_212139045.1">
    <property type="nucleotide sequence ID" value="NZ_VZOK01000084.1"/>
</dbReference>
<dbReference type="GO" id="GO:0043565">
    <property type="term" value="F:sequence-specific DNA binding"/>
    <property type="evidence" value="ECO:0007669"/>
    <property type="project" value="InterPro"/>
</dbReference>
<gene>
    <name evidence="2" type="ORF">F7R25_32895</name>
</gene>
<accession>A0A6L3MMJ4</accession>
<dbReference type="Pfam" id="PF02954">
    <property type="entry name" value="HTH_8"/>
    <property type="match status" value="1"/>
</dbReference>
<evidence type="ECO:0000259" key="1">
    <source>
        <dbReference type="Pfam" id="PF02954"/>
    </source>
</evidence>
<proteinExistence type="predicted"/>
<reference evidence="2 3" key="1">
    <citation type="submission" date="2019-09" db="EMBL/GenBank/DDBJ databases">
        <title>Draft genome sequences of 48 bacterial type strains from the CCUG.</title>
        <authorList>
            <person name="Tunovic T."/>
            <person name="Pineiro-Iglesias B."/>
            <person name="Unosson C."/>
            <person name="Inganas E."/>
            <person name="Ohlen M."/>
            <person name="Cardew S."/>
            <person name="Jensie-Markopoulos S."/>
            <person name="Salva-Serra F."/>
            <person name="Jaen-Luchoro D."/>
            <person name="Karlsson R."/>
            <person name="Svensson-Stadler L."/>
            <person name="Chun J."/>
            <person name="Moore E."/>
        </authorList>
    </citation>
    <scope>NUCLEOTIDE SEQUENCE [LARGE SCALE GENOMIC DNA]</scope>
    <source>
        <strain evidence="2 3">CCUG 65686</strain>
    </source>
</reference>